<organism evidence="3 4">
    <name type="scientific">Splendidivirga corallicola</name>
    <dbReference type="NCBI Taxonomy" id="3051826"/>
    <lineage>
        <taxon>Bacteria</taxon>
        <taxon>Pseudomonadati</taxon>
        <taxon>Bacteroidota</taxon>
        <taxon>Cytophagia</taxon>
        <taxon>Cytophagales</taxon>
        <taxon>Splendidivirgaceae</taxon>
        <taxon>Splendidivirga</taxon>
    </lineage>
</organism>
<keyword evidence="3" id="KW-0378">Hydrolase</keyword>
<dbReference type="PANTHER" id="PTHR22642">
    <property type="entry name" value="IMIDAZOLONEPROPIONASE"/>
    <property type="match status" value="1"/>
</dbReference>
<dbReference type="InterPro" id="IPR033932">
    <property type="entry name" value="YtcJ-like"/>
</dbReference>
<keyword evidence="4" id="KW-1185">Reference proteome</keyword>
<dbReference type="InterPro" id="IPR032466">
    <property type="entry name" value="Metal_Hydrolase"/>
</dbReference>
<evidence type="ECO:0000256" key="1">
    <source>
        <dbReference type="SAM" id="SignalP"/>
    </source>
</evidence>
<feature type="domain" description="Amidohydrolase 3" evidence="2">
    <location>
        <begin position="73"/>
        <end position="567"/>
    </location>
</feature>
<proteinExistence type="predicted"/>
<evidence type="ECO:0000313" key="3">
    <source>
        <dbReference type="EMBL" id="MDN5204046.1"/>
    </source>
</evidence>
<name>A0ABT8KTF8_9BACT</name>
<dbReference type="SUPFAM" id="SSF51338">
    <property type="entry name" value="Composite domain of metallo-dependent hydrolases"/>
    <property type="match status" value="1"/>
</dbReference>
<keyword evidence="1" id="KW-0732">Signal</keyword>
<dbReference type="Gene3D" id="3.10.310.70">
    <property type="match status" value="1"/>
</dbReference>
<reference evidence="3" key="1">
    <citation type="submission" date="2023-06" db="EMBL/GenBank/DDBJ databases">
        <title>Genomic of Parafulvivirga corallium.</title>
        <authorList>
            <person name="Wang G."/>
        </authorList>
    </citation>
    <scope>NUCLEOTIDE SEQUENCE</scope>
    <source>
        <strain evidence="3">BMA10</strain>
    </source>
</reference>
<feature type="chain" id="PRO_5046155957" evidence="1">
    <location>
        <begin position="22"/>
        <end position="572"/>
    </location>
</feature>
<gene>
    <name evidence="3" type="ORF">QQ008_21825</name>
</gene>
<dbReference type="PROSITE" id="PS51257">
    <property type="entry name" value="PROKAR_LIPOPROTEIN"/>
    <property type="match status" value="1"/>
</dbReference>
<evidence type="ECO:0000259" key="2">
    <source>
        <dbReference type="Pfam" id="PF07969"/>
    </source>
</evidence>
<dbReference type="CDD" id="cd01300">
    <property type="entry name" value="YtcJ_like"/>
    <property type="match status" value="1"/>
</dbReference>
<accession>A0ABT8KTF8</accession>
<dbReference type="RefSeq" id="WP_346754070.1">
    <property type="nucleotide sequence ID" value="NZ_JAUJEA010000009.1"/>
</dbReference>
<dbReference type="EMBL" id="JAUJEA010000009">
    <property type="protein sequence ID" value="MDN5204046.1"/>
    <property type="molecule type" value="Genomic_DNA"/>
</dbReference>
<comment type="caution">
    <text evidence="3">The sequence shown here is derived from an EMBL/GenBank/DDBJ whole genome shotgun (WGS) entry which is preliminary data.</text>
</comment>
<dbReference type="InterPro" id="IPR011059">
    <property type="entry name" value="Metal-dep_hydrolase_composite"/>
</dbReference>
<dbReference type="Gene3D" id="3.20.20.140">
    <property type="entry name" value="Metal-dependent hydrolases"/>
    <property type="match status" value="1"/>
</dbReference>
<dbReference type="GO" id="GO:0016787">
    <property type="term" value="F:hydrolase activity"/>
    <property type="evidence" value="ECO:0007669"/>
    <property type="project" value="UniProtKB-KW"/>
</dbReference>
<dbReference type="InterPro" id="IPR013108">
    <property type="entry name" value="Amidohydro_3"/>
</dbReference>
<dbReference type="PANTHER" id="PTHR22642:SF2">
    <property type="entry name" value="PROTEIN LONG AFTER FAR-RED 3"/>
    <property type="match status" value="1"/>
</dbReference>
<dbReference type="Proteomes" id="UP001172082">
    <property type="component" value="Unassembled WGS sequence"/>
</dbReference>
<evidence type="ECO:0000313" key="4">
    <source>
        <dbReference type="Proteomes" id="UP001172082"/>
    </source>
</evidence>
<dbReference type="SUPFAM" id="SSF51556">
    <property type="entry name" value="Metallo-dependent hydrolases"/>
    <property type="match status" value="1"/>
</dbReference>
<dbReference type="Pfam" id="PF07969">
    <property type="entry name" value="Amidohydro_3"/>
    <property type="match status" value="1"/>
</dbReference>
<sequence length="572" mass="63455">MRKIYLFIVSILMLLACNSQQDRQTASLVIQNGKVYTVNDANPNAEAIAVSNGKIVFVGSNDDVQQWIGEETEVLDVKGRTVTPGLIEGHGHFLGMGTSKLNLELLDVTSYEELTDRVAQAVKESQPGEWILGRGWHQSKWDSISGNIVKGFQTHDLLSSVSPDNPVFLRHASGHAGFANAKAMEIAGVQQLSVESLKTEDTHGGEVIRDELGNPTGIFNETAMSLISGHIPSSTREKDLRAMNLAVQESLKNGITSFQDAGASNYQIELARELLNEGKLKTRLWMMLSSRDTALLNSWYEKGPEIGSGDNFLTIRSIKIHADGALGSRGAWLLASYEDRANHFGHETTPMSFVYQVSKNALANGFQVCTHAIGDRTNREVLDMYEKAFTENPQAAKDHRFRIEHAQHLSLEDIPRFASLGVIPSMQAIHMSSDRPWAIHRLGKTRIEEGAYVWQKLLQSGARIVNGSDVPVEPINPIASFYASVTRKTLKGEPDQGYEPNQKMTREQALRSYTLDAAYGAFEEEIKGSIEVGKIADFTIYSQDLMKVPEEELLNTKIDFTIVNGTIEYKRE</sequence>
<dbReference type="EC" id="3.5.-.-" evidence="3"/>
<dbReference type="Gene3D" id="2.30.40.10">
    <property type="entry name" value="Urease, subunit C, domain 1"/>
    <property type="match status" value="1"/>
</dbReference>
<feature type="signal peptide" evidence="1">
    <location>
        <begin position="1"/>
        <end position="21"/>
    </location>
</feature>
<protein>
    <submittedName>
        <fullName evidence="3">Amidohydrolase</fullName>
        <ecNumber evidence="3">3.5.-.-</ecNumber>
    </submittedName>
</protein>